<feature type="transmembrane region" description="Helical" evidence="1">
    <location>
        <begin position="37"/>
        <end position="54"/>
    </location>
</feature>
<protein>
    <submittedName>
        <fullName evidence="3">Uncharacterized protein</fullName>
    </submittedName>
</protein>
<evidence type="ECO:0000313" key="4">
    <source>
        <dbReference type="Proteomes" id="UP000245708"/>
    </source>
</evidence>
<dbReference type="AlphaFoldDB" id="A0A316GHC8"/>
<dbReference type="OrthoDB" id="7864148at2"/>
<keyword evidence="1" id="KW-0472">Membrane</keyword>
<keyword evidence="1" id="KW-1133">Transmembrane helix</keyword>
<dbReference type="Proteomes" id="UP000245708">
    <property type="component" value="Unassembled WGS sequence"/>
</dbReference>
<feature type="signal peptide" evidence="2">
    <location>
        <begin position="1"/>
        <end position="32"/>
    </location>
</feature>
<name>A0A316GHC8_9RHOB</name>
<keyword evidence="1" id="KW-0812">Transmembrane</keyword>
<dbReference type="RefSeq" id="WP_109668590.1">
    <property type="nucleotide sequence ID" value="NZ_QGGW01000005.1"/>
</dbReference>
<evidence type="ECO:0000256" key="1">
    <source>
        <dbReference type="SAM" id="Phobius"/>
    </source>
</evidence>
<dbReference type="EMBL" id="QGGW01000005">
    <property type="protein sequence ID" value="PWK60256.1"/>
    <property type="molecule type" value="Genomic_DNA"/>
</dbReference>
<reference evidence="3 4" key="1">
    <citation type="submission" date="2018-05" db="EMBL/GenBank/DDBJ databases">
        <title>Genomic Encyclopedia of Type Strains, Phase IV (KMG-IV): sequencing the most valuable type-strain genomes for metagenomic binning, comparative biology and taxonomic classification.</title>
        <authorList>
            <person name="Goeker M."/>
        </authorList>
    </citation>
    <scope>NUCLEOTIDE SEQUENCE [LARGE SCALE GENOMIC DNA]</scope>
    <source>
        <strain evidence="3 4">DSM 16097</strain>
    </source>
</reference>
<comment type="caution">
    <text evidence="3">The sequence shown here is derived from an EMBL/GenBank/DDBJ whole genome shotgun (WGS) entry which is preliminary data.</text>
</comment>
<keyword evidence="2" id="KW-0732">Signal</keyword>
<sequence>MFHTLRTTLSAAALSALLAVGAIGASTAPAQADSRDAAAVIAGIIALYAIGRAIDDRGDRRPPSQLHHVPAHPRQIVAPAQCYREFQTRDGFFRGYAGHCLQRSTHVALPQACARDYRTDRGWRTFYGGRCLSQYGWVREGHRSH</sequence>
<evidence type="ECO:0000256" key="2">
    <source>
        <dbReference type="SAM" id="SignalP"/>
    </source>
</evidence>
<gene>
    <name evidence="3" type="ORF">C7455_105241</name>
</gene>
<feature type="chain" id="PRO_5016353188" evidence="2">
    <location>
        <begin position="33"/>
        <end position="145"/>
    </location>
</feature>
<evidence type="ECO:0000313" key="3">
    <source>
        <dbReference type="EMBL" id="PWK60256.1"/>
    </source>
</evidence>
<proteinExistence type="predicted"/>
<keyword evidence="4" id="KW-1185">Reference proteome</keyword>
<organism evidence="3 4">
    <name type="scientific">Roseicyclus mahoneyensis</name>
    <dbReference type="NCBI Taxonomy" id="164332"/>
    <lineage>
        <taxon>Bacteria</taxon>
        <taxon>Pseudomonadati</taxon>
        <taxon>Pseudomonadota</taxon>
        <taxon>Alphaproteobacteria</taxon>
        <taxon>Rhodobacterales</taxon>
        <taxon>Roseobacteraceae</taxon>
        <taxon>Roseicyclus</taxon>
    </lineage>
</organism>
<accession>A0A316GHC8</accession>